<name>A0AAV4ML91_CAEEX</name>
<dbReference type="AlphaFoldDB" id="A0AAV4ML91"/>
<dbReference type="EMBL" id="BPLR01019911">
    <property type="protein sequence ID" value="GIX73090.1"/>
    <property type="molecule type" value="Genomic_DNA"/>
</dbReference>
<protein>
    <submittedName>
        <fullName evidence="1">Uncharacterized protein</fullName>
    </submittedName>
</protein>
<keyword evidence="2" id="KW-1185">Reference proteome</keyword>
<dbReference type="Proteomes" id="UP001054945">
    <property type="component" value="Unassembled WGS sequence"/>
</dbReference>
<comment type="caution">
    <text evidence="1">The sequence shown here is derived from an EMBL/GenBank/DDBJ whole genome shotgun (WGS) entry which is preliminary data.</text>
</comment>
<evidence type="ECO:0000313" key="1">
    <source>
        <dbReference type="EMBL" id="GIX73090.1"/>
    </source>
</evidence>
<sequence length="105" mass="13017">MKKKYQTIAASKAITNTEENGKLKRSEDKRNIAKRYFRGTMYENCWKGRKFEFYQQIEKIRHKMRCREKSMDGFRHMLLDEEEISDDRCKHSNYNQRRKWQVEEK</sequence>
<proteinExistence type="predicted"/>
<accession>A0AAV4ML91</accession>
<gene>
    <name evidence="1" type="ORF">CEXT_316131</name>
</gene>
<evidence type="ECO:0000313" key="2">
    <source>
        <dbReference type="Proteomes" id="UP001054945"/>
    </source>
</evidence>
<organism evidence="1 2">
    <name type="scientific">Caerostris extrusa</name>
    <name type="common">Bark spider</name>
    <name type="synonym">Caerostris bankana</name>
    <dbReference type="NCBI Taxonomy" id="172846"/>
    <lineage>
        <taxon>Eukaryota</taxon>
        <taxon>Metazoa</taxon>
        <taxon>Ecdysozoa</taxon>
        <taxon>Arthropoda</taxon>
        <taxon>Chelicerata</taxon>
        <taxon>Arachnida</taxon>
        <taxon>Araneae</taxon>
        <taxon>Araneomorphae</taxon>
        <taxon>Entelegynae</taxon>
        <taxon>Araneoidea</taxon>
        <taxon>Araneidae</taxon>
        <taxon>Caerostris</taxon>
    </lineage>
</organism>
<reference evidence="1 2" key="1">
    <citation type="submission" date="2021-06" db="EMBL/GenBank/DDBJ databases">
        <title>Caerostris extrusa draft genome.</title>
        <authorList>
            <person name="Kono N."/>
            <person name="Arakawa K."/>
        </authorList>
    </citation>
    <scope>NUCLEOTIDE SEQUENCE [LARGE SCALE GENOMIC DNA]</scope>
</reference>